<organism evidence="1 2">
    <name type="scientific">Ferirhizobium litorale</name>
    <dbReference type="NCBI Taxonomy" id="2927786"/>
    <lineage>
        <taxon>Bacteria</taxon>
        <taxon>Pseudomonadati</taxon>
        <taxon>Pseudomonadota</taxon>
        <taxon>Alphaproteobacteria</taxon>
        <taxon>Hyphomicrobiales</taxon>
        <taxon>Rhizobiaceae</taxon>
        <taxon>Ferirhizobium</taxon>
    </lineage>
</organism>
<sequence>MIVTIPIFRSFLSTHHAMAAGIPKSLSVNIYFGLAVQISARAAIAA</sequence>
<accession>A0AAE3TZR4</accession>
<evidence type="ECO:0000313" key="1">
    <source>
        <dbReference type="EMBL" id="MDI7920501.1"/>
    </source>
</evidence>
<protein>
    <submittedName>
        <fullName evidence="1">Uncharacterized protein</fullName>
    </submittedName>
</protein>
<comment type="caution">
    <text evidence="1">The sequence shown here is derived from an EMBL/GenBank/DDBJ whole genome shotgun (WGS) entry which is preliminary data.</text>
</comment>
<evidence type="ECO:0000313" key="2">
    <source>
        <dbReference type="Proteomes" id="UP001161580"/>
    </source>
</evidence>
<reference evidence="1" key="1">
    <citation type="submission" date="2022-03" db="EMBL/GenBank/DDBJ databases">
        <title>Fererhizobium litorale gen. nov., sp. nov., isolated from sandy sediments of the Sea of Japan seashore.</title>
        <authorList>
            <person name="Romanenko L."/>
            <person name="Kurilenko V."/>
            <person name="Otstavnykh N."/>
            <person name="Svetashev V."/>
            <person name="Tekutyeva L."/>
            <person name="Isaeva M."/>
            <person name="Mikhailov V."/>
        </authorList>
    </citation>
    <scope>NUCLEOTIDE SEQUENCE</scope>
    <source>
        <strain evidence="1">KMM 9576</strain>
    </source>
</reference>
<proteinExistence type="predicted"/>
<dbReference type="Proteomes" id="UP001161580">
    <property type="component" value="Unassembled WGS sequence"/>
</dbReference>
<gene>
    <name evidence="1" type="ORF">MRS75_00225</name>
</gene>
<dbReference type="AlphaFoldDB" id="A0AAE3TZR4"/>
<name>A0AAE3TZR4_9HYPH</name>
<keyword evidence="2" id="KW-1185">Reference proteome</keyword>
<dbReference type="EMBL" id="JALDYZ010000001">
    <property type="protein sequence ID" value="MDI7920501.1"/>
    <property type="molecule type" value="Genomic_DNA"/>
</dbReference>
<dbReference type="RefSeq" id="WP_311784698.1">
    <property type="nucleotide sequence ID" value="NZ_JALDYY010000001.1"/>
</dbReference>